<reference evidence="8" key="1">
    <citation type="submission" date="2015-10" db="EMBL/GenBank/DDBJ databases">
        <authorList>
            <person name="Gilbert D.G."/>
        </authorList>
    </citation>
    <scope>NUCLEOTIDE SEQUENCE</scope>
    <source>
        <strain evidence="8">Phyl III-seqv23</strain>
    </source>
</reference>
<dbReference type="PANTHER" id="PTHR30349">
    <property type="entry name" value="PHAGE INTEGRASE-RELATED"/>
    <property type="match status" value="1"/>
</dbReference>
<proteinExistence type="inferred from homology"/>
<feature type="domain" description="Core-binding (CB)" evidence="7">
    <location>
        <begin position="51"/>
        <end position="130"/>
    </location>
</feature>
<dbReference type="InterPro" id="IPR013762">
    <property type="entry name" value="Integrase-like_cat_sf"/>
</dbReference>
<keyword evidence="3 5" id="KW-0238">DNA-binding</keyword>
<evidence type="ECO:0000256" key="6">
    <source>
        <dbReference type="SAM" id="MobiDB-lite"/>
    </source>
</evidence>
<keyword evidence="4" id="KW-0233">DNA recombination</keyword>
<dbReference type="EMBL" id="LN899819">
    <property type="protein sequence ID" value="CUV14403.1"/>
    <property type="molecule type" value="Genomic_DNA"/>
</dbReference>
<dbReference type="PROSITE" id="PS51900">
    <property type="entry name" value="CB"/>
    <property type="match status" value="1"/>
</dbReference>
<evidence type="ECO:0000256" key="5">
    <source>
        <dbReference type="PROSITE-ProRule" id="PRU01248"/>
    </source>
</evidence>
<evidence type="ECO:0000256" key="3">
    <source>
        <dbReference type="ARBA" id="ARBA00023125"/>
    </source>
</evidence>
<evidence type="ECO:0000256" key="4">
    <source>
        <dbReference type="ARBA" id="ARBA00023172"/>
    </source>
</evidence>
<accession>A0A0S4TXK9</accession>
<dbReference type="Gene3D" id="1.10.150.130">
    <property type="match status" value="1"/>
</dbReference>
<dbReference type="SUPFAM" id="SSF56349">
    <property type="entry name" value="DNA breaking-rejoining enzymes"/>
    <property type="match status" value="1"/>
</dbReference>
<dbReference type="PANTHER" id="PTHR30349:SF41">
    <property type="entry name" value="INTEGRASE_RECOMBINASE PROTEIN MJ0367-RELATED"/>
    <property type="match status" value="1"/>
</dbReference>
<evidence type="ECO:0000259" key="7">
    <source>
        <dbReference type="PROSITE" id="PS51900"/>
    </source>
</evidence>
<protein>
    <submittedName>
        <fullName evidence="8">Phage integrase</fullName>
    </submittedName>
</protein>
<dbReference type="InterPro" id="IPR050090">
    <property type="entry name" value="Tyrosine_recombinase_XerCD"/>
</dbReference>
<evidence type="ECO:0000256" key="2">
    <source>
        <dbReference type="ARBA" id="ARBA00022908"/>
    </source>
</evidence>
<dbReference type="Gene3D" id="1.10.443.10">
    <property type="entry name" value="Intergrase catalytic core"/>
    <property type="match status" value="1"/>
</dbReference>
<gene>
    <name evidence="8" type="ORF">RUN39_v1_780032</name>
</gene>
<dbReference type="InterPro" id="IPR044068">
    <property type="entry name" value="CB"/>
</dbReference>
<sequence>MLAQRAMEAERRTLQTRTPTQAAERLADSSQGAAQPRAAKPRSTPPARTGVRLTAVVEAWAKERQPEPQTVQIADRVVKRFYEHVGFVPVRDMTRAHVLQFKDRLLASGQTATNTNKQLTMLRALLSFAVDNQMADINAAQGVKVAERKNAKATRMPFDLPALQAIFSSPVYTKEARPDGGAGEAAYWLPLLAMFTGARVEELCQLRPEDIYEDTYRDAEDNERRCWVMRITNEGEGQGVKNAGSVRRIPIHAELLARGFVEYAQSHKGKPRIFPALKPNGRGAESGNWSKWFGKYLRNVIKVKDERMVFHSFRHLFKDLAREAGIAEDVSDAITGHASGKVSRRYGGLTYPLAPLVAGMERIRVVGLTLPQPPNQSR</sequence>
<evidence type="ECO:0000313" key="8">
    <source>
        <dbReference type="EMBL" id="CUV14403.1"/>
    </source>
</evidence>
<dbReference type="GO" id="GO:0003677">
    <property type="term" value="F:DNA binding"/>
    <property type="evidence" value="ECO:0007669"/>
    <property type="project" value="UniProtKB-UniRule"/>
</dbReference>
<comment type="similarity">
    <text evidence="1">Belongs to the 'phage' integrase family.</text>
</comment>
<dbReference type="InterPro" id="IPR010998">
    <property type="entry name" value="Integrase_recombinase_N"/>
</dbReference>
<dbReference type="GO" id="GO:0006310">
    <property type="term" value="P:DNA recombination"/>
    <property type="evidence" value="ECO:0007669"/>
    <property type="project" value="UniProtKB-KW"/>
</dbReference>
<dbReference type="GO" id="GO:0015074">
    <property type="term" value="P:DNA integration"/>
    <property type="evidence" value="ECO:0007669"/>
    <property type="project" value="UniProtKB-KW"/>
</dbReference>
<keyword evidence="2" id="KW-0229">DNA integration</keyword>
<feature type="region of interest" description="Disordered" evidence="6">
    <location>
        <begin position="1"/>
        <end position="49"/>
    </location>
</feature>
<name>A0A0S4TXK9_RALSL</name>
<dbReference type="CDD" id="cd01184">
    <property type="entry name" value="INT_C_like_1"/>
    <property type="match status" value="1"/>
</dbReference>
<evidence type="ECO:0000256" key="1">
    <source>
        <dbReference type="ARBA" id="ARBA00008857"/>
    </source>
</evidence>
<organism evidence="8">
    <name type="scientific">Ralstonia solanacearum</name>
    <name type="common">Pseudomonas solanacearum</name>
    <dbReference type="NCBI Taxonomy" id="305"/>
    <lineage>
        <taxon>Bacteria</taxon>
        <taxon>Pseudomonadati</taxon>
        <taxon>Pseudomonadota</taxon>
        <taxon>Betaproteobacteria</taxon>
        <taxon>Burkholderiales</taxon>
        <taxon>Burkholderiaceae</taxon>
        <taxon>Ralstonia</taxon>
        <taxon>Ralstonia solanacearum species complex</taxon>
    </lineage>
</organism>
<dbReference type="AlphaFoldDB" id="A0A0S4TXK9"/>
<dbReference type="InterPro" id="IPR011010">
    <property type="entry name" value="DNA_brk_join_enz"/>
</dbReference>